<name>A0ABY5K150_9BACI</name>
<keyword evidence="3" id="KW-1185">Reference proteome</keyword>
<evidence type="ECO:0000313" key="2">
    <source>
        <dbReference type="EMBL" id="UUI05108.1"/>
    </source>
</evidence>
<organism evidence="2 3">
    <name type="scientific">Oceanobacillus jeddahense</name>
    <dbReference type="NCBI Taxonomy" id="1462527"/>
    <lineage>
        <taxon>Bacteria</taxon>
        <taxon>Bacillati</taxon>
        <taxon>Bacillota</taxon>
        <taxon>Bacilli</taxon>
        <taxon>Bacillales</taxon>
        <taxon>Bacillaceae</taxon>
        <taxon>Oceanobacillus</taxon>
    </lineage>
</organism>
<keyword evidence="1" id="KW-0472">Membrane</keyword>
<accession>A0ABY5K150</accession>
<keyword evidence="1" id="KW-0812">Transmembrane</keyword>
<protein>
    <submittedName>
        <fullName evidence="2">Uncharacterized protein</fullName>
    </submittedName>
</protein>
<keyword evidence="1" id="KW-1133">Transmembrane helix</keyword>
<evidence type="ECO:0000256" key="1">
    <source>
        <dbReference type="SAM" id="Phobius"/>
    </source>
</evidence>
<reference evidence="2" key="1">
    <citation type="submission" date="2022-07" db="EMBL/GenBank/DDBJ databases">
        <title>FELIX.</title>
        <authorList>
            <person name="Wan K.H."/>
            <person name="Park S."/>
            <person name="Lawrence Q."/>
            <person name="Eichenberger J.P."/>
            <person name="Booth B.W."/>
            <person name="Piaggio A.J."/>
            <person name="Chandler J.C."/>
            <person name="Franklin A.B."/>
            <person name="Celniker S.E."/>
        </authorList>
    </citation>
    <scope>NUCLEOTIDE SEQUENCE</scope>
    <source>
        <strain evidence="2">QA-1986 374</strain>
    </source>
</reference>
<evidence type="ECO:0000313" key="3">
    <source>
        <dbReference type="Proteomes" id="UP001059773"/>
    </source>
</evidence>
<sequence length="286" mass="33748">MAILPLAFGVSSLLVFKMLIDVKPYLTLTKETLIIKHPLKRAIHLKWQDIEKYEMWKANLTHSIDIYLADKGEYKGLHKQSFVRNRFMKRLQIDDISPIIKANFTLGLIKRKDRPKLLKELDWRTFRTKEEELIREKEKNRQLYGEEIADRFSPKKLSDQKKEEAVQLEQYSQINRKYILKITAISFIITVGISFFLYQTEGDNFYNESMPIMIVWFILYPIARIIYDIAGGFKLSFKIKESATPHLEKLELIIHVFILYILSLIVIPVGAIYLLVRAVVRRLLKQ</sequence>
<feature type="transmembrane region" description="Helical" evidence="1">
    <location>
        <begin position="210"/>
        <end position="231"/>
    </location>
</feature>
<proteinExistence type="predicted"/>
<feature type="transmembrane region" description="Helical" evidence="1">
    <location>
        <begin position="252"/>
        <end position="276"/>
    </location>
</feature>
<gene>
    <name evidence="2" type="ORF">NP439_10905</name>
</gene>
<feature type="transmembrane region" description="Helical" evidence="1">
    <location>
        <begin position="178"/>
        <end position="198"/>
    </location>
</feature>
<dbReference type="Proteomes" id="UP001059773">
    <property type="component" value="Chromosome"/>
</dbReference>
<dbReference type="EMBL" id="CP101914">
    <property type="protein sequence ID" value="UUI05108.1"/>
    <property type="molecule type" value="Genomic_DNA"/>
</dbReference>